<protein>
    <submittedName>
        <fullName evidence="3">Copper amine oxidase</fullName>
    </submittedName>
</protein>
<feature type="chain" id="PRO_5010563503" evidence="2">
    <location>
        <begin position="26"/>
        <end position="448"/>
    </location>
</feature>
<dbReference type="Proteomes" id="UP000223060">
    <property type="component" value="Chromosome"/>
</dbReference>
<evidence type="ECO:0000256" key="1">
    <source>
        <dbReference type="SAM" id="Phobius"/>
    </source>
</evidence>
<evidence type="ECO:0000313" key="4">
    <source>
        <dbReference type="Proteomes" id="UP000223060"/>
    </source>
</evidence>
<keyword evidence="1" id="KW-0472">Membrane</keyword>
<dbReference type="RefSeq" id="WP_036059809.1">
    <property type="nucleotide sequence ID" value="NZ_CP011102.1"/>
</dbReference>
<gene>
    <name evidence="3" type="ORF">UE46_01380</name>
</gene>
<proteinExistence type="predicted"/>
<accession>A0A1S7FQW4</accession>
<keyword evidence="1" id="KW-1133">Transmembrane helix</keyword>
<dbReference type="AlphaFoldDB" id="A0A1S7FQW4"/>
<keyword evidence="1" id="KW-0812">Transmembrane</keyword>
<keyword evidence="4" id="KW-1185">Reference proteome</keyword>
<dbReference type="KEGG" id="lwi:UE46_01380"/>
<name>A0A1S7FQW4_9LIST</name>
<reference evidence="4" key="1">
    <citation type="submission" date="2015-03" db="EMBL/GenBank/DDBJ databases">
        <authorList>
            <person name="Ferrari E."/>
            <person name="Walter M.C."/>
            <person name="Huptas C."/>
            <person name="Scherer S."/>
            <person name="Mueller-Herbst S."/>
        </authorList>
    </citation>
    <scope>NUCLEOTIDE SEQUENCE [LARGE SCALE GENOMIC DNA]</scope>
    <source>
        <strain evidence="4">LWP01</strain>
    </source>
</reference>
<organism evidence="3 4">
    <name type="scientific">Listeria weihenstephanensis</name>
    <dbReference type="NCBI Taxonomy" id="1006155"/>
    <lineage>
        <taxon>Bacteria</taxon>
        <taxon>Bacillati</taxon>
        <taxon>Bacillota</taxon>
        <taxon>Bacilli</taxon>
        <taxon>Bacillales</taxon>
        <taxon>Listeriaceae</taxon>
        <taxon>Listeria</taxon>
    </lineage>
</organism>
<dbReference type="EMBL" id="CP011102">
    <property type="protein sequence ID" value="AQY49841.1"/>
    <property type="molecule type" value="Genomic_DNA"/>
</dbReference>
<evidence type="ECO:0000256" key="2">
    <source>
        <dbReference type="SAM" id="SignalP"/>
    </source>
</evidence>
<keyword evidence="2" id="KW-0732">Signal</keyword>
<feature type="signal peptide" evidence="2">
    <location>
        <begin position="1"/>
        <end position="25"/>
    </location>
</feature>
<feature type="transmembrane region" description="Helical" evidence="1">
    <location>
        <begin position="420"/>
        <end position="439"/>
    </location>
</feature>
<sequence>MKMKKWLAPVLGLALIVSPATGAYAAETAPTVKTPASDLRATFDYLLSEHYALAVDTMIKTYDGNKAAPEAAKALDQNAKDMEPAIASVYGEEGGKQFEAIFAPHNAATDDYAQAVKDGDKAAQDAATKEVDKFVNDMAAFLSTATGGKLPEAGAKQALAEHEADVQQVFDQYVAKDYEGAYKTYLAGFEQIFGAGKAISGAIVAQNPDKFDNTKPDSAAADLRSALTMLGSEHFALATLSMEKGYDGDPDYDYVNWAQDQNTAAFKGAFTSIYGADAGNQFEKIWTTNHINAQADLAAATAAKNTDNEQKDKTRLTNTFANDFGNFLATATDGNLPAKDAIAAVTQHETTVTDTFDKYVSGDYAGSYASYREGYKLMSGIGENLGGAIVTQFPDKFSDTMPTSMPNTGMGGGEQTNNNLAIWISLSAIILAGAGFIIFRQQKKQHRQ</sequence>
<evidence type="ECO:0000313" key="3">
    <source>
        <dbReference type="EMBL" id="AQY49841.1"/>
    </source>
</evidence>